<protein>
    <submittedName>
        <fullName evidence="1">Uncharacterized protein</fullName>
    </submittedName>
</protein>
<gene>
    <name evidence="1" type="ORF">LY79DRAFT_674262</name>
</gene>
<accession>A0AAD8UZR5</accession>
<evidence type="ECO:0000313" key="1">
    <source>
        <dbReference type="EMBL" id="KAK1570064.1"/>
    </source>
</evidence>
<comment type="caution">
    <text evidence="1">The sequence shown here is derived from an EMBL/GenBank/DDBJ whole genome shotgun (WGS) entry which is preliminary data.</text>
</comment>
<sequence>MSIKLEIQPQNFEPGAPECHYRRYHLRHLHLHDPEALPDLPFDDPLQDARHEFSAAIIDQEKLL</sequence>
<keyword evidence="2" id="KW-1185">Reference proteome</keyword>
<dbReference type="Proteomes" id="UP001230504">
    <property type="component" value="Unassembled WGS sequence"/>
</dbReference>
<dbReference type="AlphaFoldDB" id="A0AAD8UZR5"/>
<organism evidence="1 2">
    <name type="scientific">Colletotrichum navitas</name>
    <dbReference type="NCBI Taxonomy" id="681940"/>
    <lineage>
        <taxon>Eukaryota</taxon>
        <taxon>Fungi</taxon>
        <taxon>Dikarya</taxon>
        <taxon>Ascomycota</taxon>
        <taxon>Pezizomycotina</taxon>
        <taxon>Sordariomycetes</taxon>
        <taxon>Hypocreomycetidae</taxon>
        <taxon>Glomerellales</taxon>
        <taxon>Glomerellaceae</taxon>
        <taxon>Colletotrichum</taxon>
        <taxon>Colletotrichum graminicola species complex</taxon>
    </lineage>
</organism>
<evidence type="ECO:0000313" key="2">
    <source>
        <dbReference type="Proteomes" id="UP001230504"/>
    </source>
</evidence>
<name>A0AAD8UZR5_9PEZI</name>
<proteinExistence type="predicted"/>
<dbReference type="GeneID" id="85448514"/>
<dbReference type="EMBL" id="JAHLJV010000114">
    <property type="protein sequence ID" value="KAK1570064.1"/>
    <property type="molecule type" value="Genomic_DNA"/>
</dbReference>
<dbReference type="RefSeq" id="XP_060408244.1">
    <property type="nucleotide sequence ID" value="XM_060564274.1"/>
</dbReference>
<reference evidence="1" key="1">
    <citation type="submission" date="2021-06" db="EMBL/GenBank/DDBJ databases">
        <title>Comparative genomics, transcriptomics and evolutionary studies reveal genomic signatures of adaptation to plant cell wall in hemibiotrophic fungi.</title>
        <authorList>
            <consortium name="DOE Joint Genome Institute"/>
            <person name="Baroncelli R."/>
            <person name="Diaz J.F."/>
            <person name="Benocci T."/>
            <person name="Peng M."/>
            <person name="Battaglia E."/>
            <person name="Haridas S."/>
            <person name="Andreopoulos W."/>
            <person name="Labutti K."/>
            <person name="Pangilinan J."/>
            <person name="Floch G.L."/>
            <person name="Makela M.R."/>
            <person name="Henrissat B."/>
            <person name="Grigoriev I.V."/>
            <person name="Crouch J.A."/>
            <person name="De Vries R.P."/>
            <person name="Sukno S.A."/>
            <person name="Thon M.R."/>
        </authorList>
    </citation>
    <scope>NUCLEOTIDE SEQUENCE</scope>
    <source>
        <strain evidence="1">CBS 125086</strain>
    </source>
</reference>